<dbReference type="OrthoDB" id="3027351at2759"/>
<dbReference type="Proteomes" id="UP000219338">
    <property type="component" value="Unassembled WGS sequence"/>
</dbReference>
<keyword evidence="2" id="KW-1185">Reference proteome</keyword>
<sequence>MPASIDTRNEIFEIRKKELERISKKAIEAFAGVLQDYATGRLDYHFSSRHDRKGPHANVHHPDTERVHLLLAGLGDPNETLTSWEDIFHSIEEEPQHAFATYSLFLLPFPLILIIPRTVINIPGYGKTRLLFEAVAQYFLIYFTCSKEKAM</sequence>
<dbReference type="EMBL" id="FUEG01000020">
    <property type="protein sequence ID" value="SJL13471.1"/>
    <property type="molecule type" value="Genomic_DNA"/>
</dbReference>
<name>A0A284RXI8_ARMOS</name>
<evidence type="ECO:0000313" key="1">
    <source>
        <dbReference type="EMBL" id="SJL13471.1"/>
    </source>
</evidence>
<gene>
    <name evidence="1" type="ORF">ARMOST_16915</name>
</gene>
<accession>A0A284RXI8</accession>
<dbReference type="AlphaFoldDB" id="A0A284RXI8"/>
<protein>
    <submittedName>
        <fullName evidence="1">Uncharacterized protein</fullName>
    </submittedName>
</protein>
<organism evidence="1 2">
    <name type="scientific">Armillaria ostoyae</name>
    <name type="common">Armillaria root rot fungus</name>
    <dbReference type="NCBI Taxonomy" id="47428"/>
    <lineage>
        <taxon>Eukaryota</taxon>
        <taxon>Fungi</taxon>
        <taxon>Dikarya</taxon>
        <taxon>Basidiomycota</taxon>
        <taxon>Agaricomycotina</taxon>
        <taxon>Agaricomycetes</taxon>
        <taxon>Agaricomycetidae</taxon>
        <taxon>Agaricales</taxon>
        <taxon>Marasmiineae</taxon>
        <taxon>Physalacriaceae</taxon>
        <taxon>Armillaria</taxon>
    </lineage>
</organism>
<evidence type="ECO:0000313" key="2">
    <source>
        <dbReference type="Proteomes" id="UP000219338"/>
    </source>
</evidence>
<reference evidence="2" key="1">
    <citation type="journal article" date="2017" name="Nat. Ecol. Evol.">
        <title>Genome expansion and lineage-specific genetic innovations in the forest pathogenic fungi Armillaria.</title>
        <authorList>
            <person name="Sipos G."/>
            <person name="Prasanna A.N."/>
            <person name="Walter M.C."/>
            <person name="O'Connor E."/>
            <person name="Balint B."/>
            <person name="Krizsan K."/>
            <person name="Kiss B."/>
            <person name="Hess J."/>
            <person name="Varga T."/>
            <person name="Slot J."/>
            <person name="Riley R."/>
            <person name="Boka B."/>
            <person name="Rigling D."/>
            <person name="Barry K."/>
            <person name="Lee J."/>
            <person name="Mihaltcheva S."/>
            <person name="LaButti K."/>
            <person name="Lipzen A."/>
            <person name="Waldron R."/>
            <person name="Moloney N.M."/>
            <person name="Sperisen C."/>
            <person name="Kredics L."/>
            <person name="Vagvoelgyi C."/>
            <person name="Patrignani A."/>
            <person name="Fitzpatrick D."/>
            <person name="Nagy I."/>
            <person name="Doyle S."/>
            <person name="Anderson J.B."/>
            <person name="Grigoriev I.V."/>
            <person name="Gueldener U."/>
            <person name="Muensterkoetter M."/>
            <person name="Nagy L.G."/>
        </authorList>
    </citation>
    <scope>NUCLEOTIDE SEQUENCE [LARGE SCALE GENOMIC DNA]</scope>
    <source>
        <strain evidence="2">C18/9</strain>
    </source>
</reference>
<proteinExistence type="predicted"/>